<sequence length="79" mass="9376">MALPREVQEFFASNYEVLIMEGLSAWAERLFEKDQEARKEQIDELPQVAKDTIKKLISPHLDKFYKRFPHIEALWGLEL</sequence>
<protein>
    <submittedName>
        <fullName evidence="1">Uncharacterized protein</fullName>
    </submittedName>
</protein>
<comment type="caution">
    <text evidence="1">The sequence shown here is derived from an EMBL/GenBank/DDBJ whole genome shotgun (WGS) entry which is preliminary data.</text>
</comment>
<dbReference type="Proteomes" id="UP000023775">
    <property type="component" value="Unassembled WGS sequence"/>
</dbReference>
<evidence type="ECO:0000313" key="2">
    <source>
        <dbReference type="Proteomes" id="UP000023775"/>
    </source>
</evidence>
<reference evidence="1 2" key="1">
    <citation type="journal article" date="2013" name="Genome Announc.">
        <title>Draft Genome Sequence of the Aeromonas diversa Type Strain.</title>
        <authorList>
            <person name="Farfan M."/>
            <person name="Spataro N."/>
            <person name="Sanglas A."/>
            <person name="Albarral V."/>
            <person name="Loren J.G."/>
            <person name="Bosch E."/>
            <person name="Fuste M.C."/>
        </authorList>
    </citation>
    <scope>NUCLEOTIDE SEQUENCE [LARGE SCALE GENOMIC DNA]</scope>
    <source>
        <strain evidence="1 2">2478-85</strain>
    </source>
</reference>
<name>N9TXG0_9GAMM</name>
<gene>
    <name evidence="1" type="ORF">G114_16410</name>
</gene>
<dbReference type="EMBL" id="APVG01000054">
    <property type="protein sequence ID" value="ENY70804.1"/>
    <property type="molecule type" value="Genomic_DNA"/>
</dbReference>
<organism evidence="1 2">
    <name type="scientific">Aeromonas diversa CDC 2478-85</name>
    <dbReference type="NCBI Taxonomy" id="1268237"/>
    <lineage>
        <taxon>Bacteria</taxon>
        <taxon>Pseudomonadati</taxon>
        <taxon>Pseudomonadota</taxon>
        <taxon>Gammaproteobacteria</taxon>
        <taxon>Aeromonadales</taxon>
        <taxon>Aeromonadaceae</taxon>
        <taxon>Aeromonas</taxon>
    </lineage>
</organism>
<evidence type="ECO:0000313" key="1">
    <source>
        <dbReference type="EMBL" id="ENY70804.1"/>
    </source>
</evidence>
<dbReference type="AlphaFoldDB" id="N9TXG0"/>
<proteinExistence type="predicted"/>
<accession>N9TXG0</accession>
<keyword evidence="2" id="KW-1185">Reference proteome</keyword>